<reference evidence="14" key="1">
    <citation type="submission" date="2015-12" db="EMBL/GenBank/DDBJ databases">
        <title>De novo transcriptome assembly of four potential Pierce s Disease insect vectors from Arizona vineyards.</title>
        <authorList>
            <person name="Tassone E.E."/>
        </authorList>
    </citation>
    <scope>NUCLEOTIDE SEQUENCE</scope>
</reference>
<dbReference type="GO" id="GO:0006364">
    <property type="term" value="P:rRNA processing"/>
    <property type="evidence" value="ECO:0007669"/>
    <property type="project" value="UniProtKB-UniRule"/>
</dbReference>
<sequence>MGKGNWIISKVKSDIKIATSKQNFKNKKQAIKSNLKAAFKINSINKEDKSLLRTRYKNKPKSSIMQSTIPLPKIKKTVKKNFYELINNTPQSKPLLTSPSTIKSKKKTPLSLRERMINKLTAARFRYINEKLYLADSKGAYQLFNDDPETFNAYHSGFKQQVTQWPINPVDEIINSLKDSCNNLIIADFGCGEAKIAASLENATVHSFDLIALNDRVTVCNMSRTPLPAASVDVAIFCLSLMGTNLNDFIKEANRILKEGGILKIAEVESRFYDVQQFVKDVQKFGFNAKSQDLSHNLFYFLDFSKRSNINKRKKSKLPQLALKPCLYKKR</sequence>
<dbReference type="PANTHER" id="PTHR12787">
    <property type="entry name" value="RIBOSOMAL RNA-PROCESSING PROTEIN 8"/>
    <property type="match status" value="1"/>
</dbReference>
<dbReference type="GO" id="GO:0000183">
    <property type="term" value="P:rDNA heterochromatin formation"/>
    <property type="evidence" value="ECO:0007669"/>
    <property type="project" value="TreeGrafter"/>
</dbReference>
<gene>
    <name evidence="14" type="ORF">g.39798</name>
</gene>
<keyword evidence="6 13" id="KW-0489">Methyltransferase</keyword>
<organism evidence="14">
    <name type="scientific">Clastoptera arizonana</name>
    <name type="common">Arizona spittle bug</name>
    <dbReference type="NCBI Taxonomy" id="38151"/>
    <lineage>
        <taxon>Eukaryota</taxon>
        <taxon>Metazoa</taxon>
        <taxon>Ecdysozoa</taxon>
        <taxon>Arthropoda</taxon>
        <taxon>Hexapoda</taxon>
        <taxon>Insecta</taxon>
        <taxon>Pterygota</taxon>
        <taxon>Neoptera</taxon>
        <taxon>Paraneoptera</taxon>
        <taxon>Hemiptera</taxon>
        <taxon>Auchenorrhyncha</taxon>
        <taxon>Cercopoidea</taxon>
        <taxon>Clastopteridae</taxon>
        <taxon>Clastoptera</taxon>
    </lineage>
</organism>
<dbReference type="EMBL" id="GEDC01007220">
    <property type="protein sequence ID" value="JAS30078.1"/>
    <property type="molecule type" value="Transcribed_RNA"/>
</dbReference>
<evidence type="ECO:0000256" key="5">
    <source>
        <dbReference type="ARBA" id="ARBA00022552"/>
    </source>
</evidence>
<comment type="subcellular location">
    <subcellularLocation>
        <location evidence="1 13">Nucleus</location>
        <location evidence="1 13">Nucleolus</location>
    </subcellularLocation>
</comment>
<dbReference type="Pfam" id="PF05148">
    <property type="entry name" value="Methyltransf_8"/>
    <property type="match status" value="1"/>
</dbReference>
<dbReference type="GO" id="GO:0005730">
    <property type="term" value="C:nucleolus"/>
    <property type="evidence" value="ECO:0007669"/>
    <property type="project" value="UniProtKB-SubCell"/>
</dbReference>
<dbReference type="GO" id="GO:0008168">
    <property type="term" value="F:methyltransferase activity"/>
    <property type="evidence" value="ECO:0007669"/>
    <property type="project" value="UniProtKB-KW"/>
</dbReference>
<dbReference type="FunFam" id="3.40.50.150:FF:000068">
    <property type="entry name" value="Ribosomal RNA-processing protein 8"/>
    <property type="match status" value="1"/>
</dbReference>
<dbReference type="InterPro" id="IPR029063">
    <property type="entry name" value="SAM-dependent_MTases_sf"/>
</dbReference>
<dbReference type="AlphaFoldDB" id="A0A1B6DWL7"/>
<dbReference type="PANTHER" id="PTHR12787:SF0">
    <property type="entry name" value="RIBOSOMAL RNA-PROCESSING PROTEIN 8"/>
    <property type="match status" value="1"/>
</dbReference>
<evidence type="ECO:0000256" key="2">
    <source>
        <dbReference type="ARBA" id="ARBA00006301"/>
    </source>
</evidence>
<dbReference type="Gene3D" id="3.40.50.150">
    <property type="entry name" value="Vaccinia Virus protein VP39"/>
    <property type="match status" value="1"/>
</dbReference>
<keyword evidence="5 13" id="KW-0698">rRNA processing</keyword>
<evidence type="ECO:0000256" key="10">
    <source>
        <dbReference type="ARBA" id="ARBA00023015"/>
    </source>
</evidence>
<protein>
    <recommendedName>
        <fullName evidence="3 13">Ribosomal RNA-processing protein 8</fullName>
        <ecNumber evidence="13">2.1.1.-</ecNumber>
    </recommendedName>
</protein>
<evidence type="ECO:0000256" key="3">
    <source>
        <dbReference type="ARBA" id="ARBA00020203"/>
    </source>
</evidence>
<keyword evidence="12 13" id="KW-0539">Nucleus</keyword>
<dbReference type="GO" id="GO:0042149">
    <property type="term" value="P:cellular response to glucose starvation"/>
    <property type="evidence" value="ECO:0007669"/>
    <property type="project" value="TreeGrafter"/>
</dbReference>
<evidence type="ECO:0000256" key="1">
    <source>
        <dbReference type="ARBA" id="ARBA00004604"/>
    </source>
</evidence>
<keyword evidence="9" id="KW-0156">Chromatin regulator</keyword>
<dbReference type="GO" id="GO:0005677">
    <property type="term" value="C:chromatin silencing complex"/>
    <property type="evidence" value="ECO:0007669"/>
    <property type="project" value="TreeGrafter"/>
</dbReference>
<dbReference type="SUPFAM" id="SSF53335">
    <property type="entry name" value="S-adenosyl-L-methionine-dependent methyltransferases"/>
    <property type="match status" value="1"/>
</dbReference>
<comment type="function">
    <text evidence="13">Probable methyltransferase required to silence rDNA.</text>
</comment>
<evidence type="ECO:0000256" key="13">
    <source>
        <dbReference type="RuleBase" id="RU365074"/>
    </source>
</evidence>
<dbReference type="FunFam" id="1.10.10.2150:FF:000001">
    <property type="entry name" value="Ribosomal RNA-processing protein 8"/>
    <property type="match status" value="1"/>
</dbReference>
<dbReference type="CDD" id="cd02440">
    <property type="entry name" value="AdoMet_MTases"/>
    <property type="match status" value="1"/>
</dbReference>
<evidence type="ECO:0000256" key="9">
    <source>
        <dbReference type="ARBA" id="ARBA00022853"/>
    </source>
</evidence>
<dbReference type="GO" id="GO:0033553">
    <property type="term" value="C:rDNA heterochromatin"/>
    <property type="evidence" value="ECO:0007669"/>
    <property type="project" value="TreeGrafter"/>
</dbReference>
<comment type="similarity">
    <text evidence="2 13">Belongs to the methyltransferase superfamily. RRP8 family.</text>
</comment>
<dbReference type="EC" id="2.1.1.-" evidence="13"/>
<dbReference type="GO" id="GO:0046015">
    <property type="term" value="P:regulation of transcription by glucose"/>
    <property type="evidence" value="ECO:0007669"/>
    <property type="project" value="TreeGrafter"/>
</dbReference>
<evidence type="ECO:0000256" key="7">
    <source>
        <dbReference type="ARBA" id="ARBA00022679"/>
    </source>
</evidence>
<keyword evidence="11" id="KW-0804">Transcription</keyword>
<keyword evidence="4" id="KW-0678">Repressor</keyword>
<dbReference type="InterPro" id="IPR042036">
    <property type="entry name" value="RRP8_N"/>
</dbReference>
<name>A0A1B6DWL7_9HEMI</name>
<evidence type="ECO:0000256" key="6">
    <source>
        <dbReference type="ARBA" id="ARBA00022603"/>
    </source>
</evidence>
<evidence type="ECO:0000256" key="4">
    <source>
        <dbReference type="ARBA" id="ARBA00022491"/>
    </source>
</evidence>
<evidence type="ECO:0000256" key="11">
    <source>
        <dbReference type="ARBA" id="ARBA00023163"/>
    </source>
</evidence>
<keyword evidence="7 13" id="KW-0808">Transferase</keyword>
<dbReference type="GO" id="GO:0032259">
    <property type="term" value="P:methylation"/>
    <property type="evidence" value="ECO:0007669"/>
    <property type="project" value="UniProtKB-KW"/>
</dbReference>
<dbReference type="InterPro" id="IPR007823">
    <property type="entry name" value="RRP8"/>
</dbReference>
<evidence type="ECO:0000256" key="8">
    <source>
        <dbReference type="ARBA" id="ARBA00022691"/>
    </source>
</evidence>
<accession>A0A1B6DWL7</accession>
<keyword evidence="8 13" id="KW-0949">S-adenosyl-L-methionine</keyword>
<dbReference type="Gene3D" id="1.10.10.2150">
    <property type="entry name" value="Ribosomal RNA-processing protein 8, N-terminal domain"/>
    <property type="match status" value="1"/>
</dbReference>
<keyword evidence="10" id="KW-0805">Transcription regulation</keyword>
<proteinExistence type="inferred from homology"/>
<evidence type="ECO:0000256" key="12">
    <source>
        <dbReference type="ARBA" id="ARBA00023242"/>
    </source>
</evidence>
<evidence type="ECO:0000313" key="14">
    <source>
        <dbReference type="EMBL" id="JAS30078.1"/>
    </source>
</evidence>